<reference evidence="3" key="1">
    <citation type="journal article" date="2014" name="Int. J. Syst. Evol. Microbiol.">
        <title>Complete genome sequence of Corynebacterium casei LMG S-19264T (=DSM 44701T), isolated from a smear-ripened cheese.</title>
        <authorList>
            <consortium name="US DOE Joint Genome Institute (JGI-PGF)"/>
            <person name="Walter F."/>
            <person name="Albersmeier A."/>
            <person name="Kalinowski J."/>
            <person name="Ruckert C."/>
        </authorList>
    </citation>
    <scope>NUCLEOTIDE SEQUENCE</scope>
    <source>
        <strain evidence="3">KCTC 42249</strain>
    </source>
</reference>
<sequence length="106" mass="12518">MWTRQYRQRNFGRLILPVITIVFLSYFGFHAWHGEYGIYSKYALEERAVALQKQLDSIRSQRVALETRVRLLQDGSIEKDMLDEQARRSLNLSHNDELVILRQHGG</sequence>
<evidence type="ECO:0000256" key="1">
    <source>
        <dbReference type="SAM" id="Coils"/>
    </source>
</evidence>
<keyword evidence="3" id="KW-0131">Cell cycle</keyword>
<proteinExistence type="predicted"/>
<comment type="caution">
    <text evidence="3">The sequence shown here is derived from an EMBL/GenBank/DDBJ whole genome shotgun (WGS) entry which is preliminary data.</text>
</comment>
<keyword evidence="3" id="KW-0132">Cell division</keyword>
<dbReference type="Proteomes" id="UP000630142">
    <property type="component" value="Unassembled WGS sequence"/>
</dbReference>
<feature type="coiled-coil region" evidence="1">
    <location>
        <begin position="41"/>
        <end position="68"/>
    </location>
</feature>
<dbReference type="RefSeq" id="WP_189502151.1">
    <property type="nucleotide sequence ID" value="NZ_BMZQ01000001.1"/>
</dbReference>
<organism evidence="3 4">
    <name type="scientific">Tianweitania populi</name>
    <dbReference type="NCBI Taxonomy" id="1607949"/>
    <lineage>
        <taxon>Bacteria</taxon>
        <taxon>Pseudomonadati</taxon>
        <taxon>Pseudomonadota</taxon>
        <taxon>Alphaproteobacteria</taxon>
        <taxon>Hyphomicrobiales</taxon>
        <taxon>Phyllobacteriaceae</taxon>
        <taxon>Tianweitania</taxon>
    </lineage>
</organism>
<keyword evidence="2" id="KW-0812">Transmembrane</keyword>
<reference evidence="3" key="2">
    <citation type="submission" date="2020-09" db="EMBL/GenBank/DDBJ databases">
        <authorList>
            <person name="Sun Q."/>
            <person name="Kim S."/>
        </authorList>
    </citation>
    <scope>NUCLEOTIDE SEQUENCE</scope>
    <source>
        <strain evidence="3">KCTC 42249</strain>
    </source>
</reference>
<evidence type="ECO:0000313" key="3">
    <source>
        <dbReference type="EMBL" id="GHD09373.1"/>
    </source>
</evidence>
<dbReference type="AlphaFoldDB" id="A0A8J3DNJ2"/>
<evidence type="ECO:0000313" key="4">
    <source>
        <dbReference type="Proteomes" id="UP000630142"/>
    </source>
</evidence>
<keyword evidence="2" id="KW-0472">Membrane</keyword>
<keyword evidence="2" id="KW-1133">Transmembrane helix</keyword>
<gene>
    <name evidence="3" type="ORF">GCM10016234_10070</name>
</gene>
<dbReference type="GO" id="GO:0051301">
    <property type="term" value="P:cell division"/>
    <property type="evidence" value="ECO:0007669"/>
    <property type="project" value="UniProtKB-KW"/>
</dbReference>
<dbReference type="InterPro" id="IPR007060">
    <property type="entry name" value="FtsL/DivIC"/>
</dbReference>
<accession>A0A8J3DNJ2</accession>
<feature type="transmembrane region" description="Helical" evidence="2">
    <location>
        <begin position="12"/>
        <end position="32"/>
    </location>
</feature>
<dbReference type="EMBL" id="BMZQ01000001">
    <property type="protein sequence ID" value="GHD09373.1"/>
    <property type="molecule type" value="Genomic_DNA"/>
</dbReference>
<dbReference type="Pfam" id="PF04977">
    <property type="entry name" value="DivIC"/>
    <property type="match status" value="1"/>
</dbReference>
<keyword evidence="4" id="KW-1185">Reference proteome</keyword>
<name>A0A8J3DNJ2_9HYPH</name>
<evidence type="ECO:0000256" key="2">
    <source>
        <dbReference type="SAM" id="Phobius"/>
    </source>
</evidence>
<protein>
    <submittedName>
        <fullName evidence="3">Cell division protein</fullName>
    </submittedName>
</protein>
<keyword evidence="1" id="KW-0175">Coiled coil</keyword>